<accession>A6KA47</accession>
<gene>
    <name evidence="2" type="primary">RGD1566239_predicted</name>
    <name evidence="2" type="ORF">rCG_38734</name>
</gene>
<evidence type="ECO:0000313" key="3">
    <source>
        <dbReference type="Proteomes" id="UP000234681"/>
    </source>
</evidence>
<feature type="region of interest" description="Disordered" evidence="1">
    <location>
        <begin position="1"/>
        <end position="55"/>
    </location>
</feature>
<feature type="non-terminal residue" evidence="2">
    <location>
        <position position="55"/>
    </location>
</feature>
<proteinExistence type="predicted"/>
<organism evidence="2 3">
    <name type="scientific">Rattus norvegicus</name>
    <name type="common">Rat</name>
    <dbReference type="NCBI Taxonomy" id="10116"/>
    <lineage>
        <taxon>Eukaryota</taxon>
        <taxon>Metazoa</taxon>
        <taxon>Chordata</taxon>
        <taxon>Craniata</taxon>
        <taxon>Vertebrata</taxon>
        <taxon>Euteleostomi</taxon>
        <taxon>Mammalia</taxon>
        <taxon>Eutheria</taxon>
        <taxon>Euarchontoglires</taxon>
        <taxon>Glires</taxon>
        <taxon>Rodentia</taxon>
        <taxon>Myomorpha</taxon>
        <taxon>Muroidea</taxon>
        <taxon>Muridae</taxon>
        <taxon>Murinae</taxon>
        <taxon>Rattus</taxon>
    </lineage>
</organism>
<dbReference type="EMBL" id="CH474031">
    <property type="protein sequence ID" value="EDL90690.1"/>
    <property type="molecule type" value="Genomic_DNA"/>
</dbReference>
<dbReference type="Proteomes" id="UP000234681">
    <property type="component" value="Chromosome 16"/>
</dbReference>
<reference evidence="2 3" key="1">
    <citation type="submission" date="2005-09" db="EMBL/GenBank/DDBJ databases">
        <authorList>
            <person name="Mural R.J."/>
            <person name="Li P.W."/>
            <person name="Adams M.D."/>
            <person name="Amanatides P.G."/>
            <person name="Baden-Tillson H."/>
            <person name="Barnstead M."/>
            <person name="Chin S.H."/>
            <person name="Dew I."/>
            <person name="Evans C.A."/>
            <person name="Ferriera S."/>
            <person name="Flanigan M."/>
            <person name="Fosler C."/>
            <person name="Glodek A."/>
            <person name="Gu Z."/>
            <person name="Holt R.A."/>
            <person name="Jennings D."/>
            <person name="Kraft C.L."/>
            <person name="Lu F."/>
            <person name="Nguyen T."/>
            <person name="Nusskern D.R."/>
            <person name="Pfannkoch C.M."/>
            <person name="Sitter C."/>
            <person name="Sutton G.G."/>
            <person name="Venter J.C."/>
            <person name="Wang Z."/>
            <person name="Woodage T."/>
            <person name="Zheng X.H."/>
            <person name="Zhong F."/>
        </authorList>
    </citation>
    <scope>NUCLEOTIDE SEQUENCE [LARGE SCALE GENOMIC DNA]</scope>
    <source>
        <strain>BN</strain>
        <strain evidence="3">Sprague-Dawley</strain>
    </source>
</reference>
<name>A6KA47_RAT</name>
<evidence type="ECO:0000313" key="2">
    <source>
        <dbReference type="EMBL" id="EDL90690.1"/>
    </source>
</evidence>
<evidence type="ECO:0000256" key="1">
    <source>
        <dbReference type="SAM" id="MobiDB-lite"/>
    </source>
</evidence>
<dbReference type="AlphaFoldDB" id="A6KA47"/>
<protein>
    <submittedName>
        <fullName evidence="2">Similar to RIKEN cDNA 2810428I15 (Predicted), isoform CRA_a</fullName>
    </submittedName>
</protein>
<sequence>MPNLPSEGGSPGTRGRREKRPMASGPALTASWLRSCPAGLPSNAPHAIKNSPSAA</sequence>